<dbReference type="PANTHER" id="PTHR47989:SF1">
    <property type="entry name" value="PROTEIN KINASE DOMAIN-CONTAINING PROTEIN"/>
    <property type="match status" value="1"/>
</dbReference>
<gene>
    <name evidence="5" type="ORF">COCNU_01G018700</name>
</gene>
<dbReference type="Gene3D" id="3.30.200.20">
    <property type="entry name" value="Phosphorylase Kinase, domain 1"/>
    <property type="match status" value="1"/>
</dbReference>
<keyword evidence="5" id="KW-0418">Kinase</keyword>
<dbReference type="PROSITE" id="PS00108">
    <property type="entry name" value="PROTEIN_KINASE_ST"/>
    <property type="match status" value="2"/>
</dbReference>
<evidence type="ECO:0000313" key="5">
    <source>
        <dbReference type="EMBL" id="KAG1327936.1"/>
    </source>
</evidence>
<dbReference type="AlphaFoldDB" id="A0A8K0HWE6"/>
<dbReference type="PANTHER" id="PTHR47989">
    <property type="entry name" value="OS01G0750732 PROTEIN"/>
    <property type="match status" value="1"/>
</dbReference>
<proteinExistence type="predicted"/>
<dbReference type="InterPro" id="IPR001245">
    <property type="entry name" value="Ser-Thr/Tyr_kinase_cat_dom"/>
</dbReference>
<dbReference type="InterPro" id="IPR000719">
    <property type="entry name" value="Prot_kinase_dom"/>
</dbReference>
<dbReference type="FunFam" id="1.10.510.10:FF:000317">
    <property type="entry name" value="PTI1-like tyrosine-protein kinase At3g15890"/>
    <property type="match status" value="2"/>
</dbReference>
<feature type="region of interest" description="Disordered" evidence="3">
    <location>
        <begin position="512"/>
        <end position="557"/>
    </location>
</feature>
<dbReference type="Pfam" id="PF07714">
    <property type="entry name" value="PK_Tyr_Ser-Thr"/>
    <property type="match status" value="2"/>
</dbReference>
<comment type="caution">
    <text evidence="5">The sequence shown here is derived from an EMBL/GenBank/DDBJ whole genome shotgun (WGS) entry which is preliminary data.</text>
</comment>
<dbReference type="OrthoDB" id="4062651at2759"/>
<reference evidence="5" key="1">
    <citation type="journal article" date="2017" name="Gigascience">
        <title>The genome draft of coconut (Cocos nucifera).</title>
        <authorList>
            <person name="Xiao Y."/>
            <person name="Xu P."/>
            <person name="Fan H."/>
            <person name="Baudouin L."/>
            <person name="Xia W."/>
            <person name="Bocs S."/>
            <person name="Xu J."/>
            <person name="Li Q."/>
            <person name="Guo A."/>
            <person name="Zhou L."/>
            <person name="Li J."/>
            <person name="Wu Y."/>
            <person name="Ma Z."/>
            <person name="Armero A."/>
            <person name="Issali A.E."/>
            <person name="Liu N."/>
            <person name="Peng M."/>
            <person name="Yang Y."/>
        </authorList>
    </citation>
    <scope>NUCLEOTIDE SEQUENCE</scope>
    <source>
        <tissue evidence="5">Spear leaf of Hainan Tall coconut</tissue>
    </source>
</reference>
<dbReference type="InterPro" id="IPR011009">
    <property type="entry name" value="Kinase-like_dom_sf"/>
</dbReference>
<evidence type="ECO:0000256" key="3">
    <source>
        <dbReference type="SAM" id="MobiDB-lite"/>
    </source>
</evidence>
<name>A0A8K0HWE6_COCNU</name>
<dbReference type="Gene3D" id="1.10.510.10">
    <property type="entry name" value="Transferase(Phosphotransferase) domain 1"/>
    <property type="match status" value="2"/>
</dbReference>
<dbReference type="PROSITE" id="PS50011">
    <property type="entry name" value="PROTEIN_KINASE_DOM"/>
    <property type="match status" value="2"/>
</dbReference>
<sequence>MEFAVEVEILGRVRHKNLLTLRGYCAEGQERLIVYDYMPNLSLLSHLHGHHLAECVLDWGRRMSIAIGSAEGIAYLHHHATPHIIHRDIKASNVLLDSDFQARVADFGFAKLIPDGATHVTTKVKGTLGYLAPEYAMFGKAAESCDVYSFGILLLELASGKKPIEKPSPTVKQAITDWALPMARERRFEEIADPRLNGNYEEAALKRVVLVALICAQSKPEKRPTMLEVVDLLKGESKEKLSNLENDEMFRPEPTMSCQELSGKEGINGAAGVVHELGLAVKRTVAKLRLTLRGYCAEGQERLIVYDYMPNLSLLSHLHGHHLAECVLDWGRRMSIAIGSAEGIAYLHHHATPHIIHRDIKASNVLLDSDFQARVADFGFAKLIPDGATHVTTKVKGTLGYLAPEYAMFGKAAESCDVYSFGILLLELASGKKPIEKPSPTVKQAITDWALPMARERRFEEIADPRLNGNYEEAALKRVVLVALICAQSKPEKRPTMLEVVDLLKGESKEKLSNLENDEMFRPEPTMSCQELSGPDDNPDCITEEKDSRVDLKQETN</sequence>
<feature type="domain" description="Protein kinase" evidence="4">
    <location>
        <begin position="226"/>
        <end position="512"/>
    </location>
</feature>
<evidence type="ECO:0000313" key="6">
    <source>
        <dbReference type="Proteomes" id="UP000797356"/>
    </source>
</evidence>
<dbReference type="SUPFAM" id="SSF56112">
    <property type="entry name" value="Protein kinase-like (PK-like)"/>
    <property type="match status" value="2"/>
</dbReference>
<protein>
    <submittedName>
        <fullName evidence="5">Putative PTI1-like tyrosine-protein kinase</fullName>
    </submittedName>
</protein>
<dbReference type="EMBL" id="CM017872">
    <property type="protein sequence ID" value="KAG1327936.1"/>
    <property type="molecule type" value="Genomic_DNA"/>
</dbReference>
<dbReference type="SMART" id="SM00220">
    <property type="entry name" value="S_TKc"/>
    <property type="match status" value="2"/>
</dbReference>
<feature type="domain" description="Protein kinase" evidence="4">
    <location>
        <begin position="1"/>
        <end position="241"/>
    </location>
</feature>
<accession>A0A8K0HWE6</accession>
<keyword evidence="5" id="KW-0808">Transferase</keyword>
<keyword evidence="6" id="KW-1185">Reference proteome</keyword>
<keyword evidence="1" id="KW-0547">Nucleotide-binding</keyword>
<evidence type="ECO:0000256" key="2">
    <source>
        <dbReference type="ARBA" id="ARBA00022840"/>
    </source>
</evidence>
<dbReference type="GO" id="GO:0005524">
    <property type="term" value="F:ATP binding"/>
    <property type="evidence" value="ECO:0007669"/>
    <property type="project" value="UniProtKB-KW"/>
</dbReference>
<keyword evidence="2" id="KW-0067">ATP-binding</keyword>
<organism evidence="5 6">
    <name type="scientific">Cocos nucifera</name>
    <name type="common">Coconut palm</name>
    <dbReference type="NCBI Taxonomy" id="13894"/>
    <lineage>
        <taxon>Eukaryota</taxon>
        <taxon>Viridiplantae</taxon>
        <taxon>Streptophyta</taxon>
        <taxon>Embryophyta</taxon>
        <taxon>Tracheophyta</taxon>
        <taxon>Spermatophyta</taxon>
        <taxon>Magnoliopsida</taxon>
        <taxon>Liliopsida</taxon>
        <taxon>Arecaceae</taxon>
        <taxon>Arecoideae</taxon>
        <taxon>Cocoseae</taxon>
        <taxon>Attaleinae</taxon>
        <taxon>Cocos</taxon>
    </lineage>
</organism>
<reference evidence="5" key="2">
    <citation type="submission" date="2019-07" db="EMBL/GenBank/DDBJ databases">
        <authorList>
            <person name="Yang Y."/>
            <person name="Bocs S."/>
            <person name="Baudouin L."/>
        </authorList>
    </citation>
    <scope>NUCLEOTIDE SEQUENCE</scope>
    <source>
        <tissue evidence="5">Spear leaf of Hainan Tall coconut</tissue>
    </source>
</reference>
<evidence type="ECO:0000256" key="1">
    <source>
        <dbReference type="ARBA" id="ARBA00022741"/>
    </source>
</evidence>
<evidence type="ECO:0000259" key="4">
    <source>
        <dbReference type="PROSITE" id="PS50011"/>
    </source>
</evidence>
<dbReference type="GO" id="GO:0004672">
    <property type="term" value="F:protein kinase activity"/>
    <property type="evidence" value="ECO:0007669"/>
    <property type="project" value="InterPro"/>
</dbReference>
<feature type="compositionally biased region" description="Basic and acidic residues" evidence="3">
    <location>
        <begin position="543"/>
        <end position="557"/>
    </location>
</feature>
<dbReference type="Proteomes" id="UP000797356">
    <property type="component" value="Chromosome 1"/>
</dbReference>
<dbReference type="InterPro" id="IPR008271">
    <property type="entry name" value="Ser/Thr_kinase_AS"/>
</dbReference>